<dbReference type="InterPro" id="IPR023198">
    <property type="entry name" value="PGP-like_dom2"/>
</dbReference>
<evidence type="ECO:0000313" key="1">
    <source>
        <dbReference type="EMBL" id="KRL00092.1"/>
    </source>
</evidence>
<dbReference type="EMBL" id="AZEF01000061">
    <property type="protein sequence ID" value="KRL00092.1"/>
    <property type="molecule type" value="Genomic_DNA"/>
</dbReference>
<dbReference type="SFLD" id="SFLDS00003">
    <property type="entry name" value="Haloacid_Dehalogenase"/>
    <property type="match status" value="1"/>
</dbReference>
<dbReference type="SFLD" id="SFLDG01129">
    <property type="entry name" value="C1.5:_HAD__Beta-PGM__Phosphata"/>
    <property type="match status" value="1"/>
</dbReference>
<dbReference type="PRINTS" id="PR00413">
    <property type="entry name" value="HADHALOGNASE"/>
</dbReference>
<dbReference type="PANTHER" id="PTHR18901:SF38">
    <property type="entry name" value="PSEUDOURIDINE-5'-PHOSPHATASE"/>
    <property type="match status" value="1"/>
</dbReference>
<organism evidence="1 2">
    <name type="scientific">Liquorilactobacillus capillatus DSM 19910</name>
    <dbReference type="NCBI Taxonomy" id="1423731"/>
    <lineage>
        <taxon>Bacteria</taxon>
        <taxon>Bacillati</taxon>
        <taxon>Bacillota</taxon>
        <taxon>Bacilli</taxon>
        <taxon>Lactobacillales</taxon>
        <taxon>Lactobacillaceae</taxon>
        <taxon>Liquorilactobacillus</taxon>
    </lineage>
</organism>
<dbReference type="InterPro" id="IPR023214">
    <property type="entry name" value="HAD_sf"/>
</dbReference>
<evidence type="ECO:0000313" key="2">
    <source>
        <dbReference type="Proteomes" id="UP000051621"/>
    </source>
</evidence>
<dbReference type="InterPro" id="IPR041492">
    <property type="entry name" value="HAD_2"/>
</dbReference>
<dbReference type="RefSeq" id="WP_057746636.1">
    <property type="nucleotide sequence ID" value="NZ_AZEF01000061.1"/>
</dbReference>
<gene>
    <name evidence="1" type="ORF">FC81_GL000469</name>
</gene>
<dbReference type="GO" id="GO:0016787">
    <property type="term" value="F:hydrolase activity"/>
    <property type="evidence" value="ECO:0007669"/>
    <property type="project" value="UniProtKB-KW"/>
</dbReference>
<dbReference type="Gene3D" id="1.10.150.240">
    <property type="entry name" value="Putative phosphatase, domain 2"/>
    <property type="match status" value="1"/>
</dbReference>
<dbReference type="InterPro" id="IPR036412">
    <property type="entry name" value="HAD-like_sf"/>
</dbReference>
<dbReference type="CDD" id="cd07505">
    <property type="entry name" value="HAD_BPGM-like"/>
    <property type="match status" value="1"/>
</dbReference>
<keyword evidence="1" id="KW-0378">Hydrolase</keyword>
<reference evidence="1 2" key="1">
    <citation type="journal article" date="2015" name="Genome Announc.">
        <title>Expanding the biotechnology potential of lactobacilli through comparative genomics of 213 strains and associated genera.</title>
        <authorList>
            <person name="Sun Z."/>
            <person name="Harris H.M."/>
            <person name="McCann A."/>
            <person name="Guo C."/>
            <person name="Argimon S."/>
            <person name="Zhang W."/>
            <person name="Yang X."/>
            <person name="Jeffery I.B."/>
            <person name="Cooney J.C."/>
            <person name="Kagawa T.F."/>
            <person name="Liu W."/>
            <person name="Song Y."/>
            <person name="Salvetti E."/>
            <person name="Wrobel A."/>
            <person name="Rasinkangas P."/>
            <person name="Parkhill J."/>
            <person name="Rea M.C."/>
            <person name="O'Sullivan O."/>
            <person name="Ritari J."/>
            <person name="Douillard F.P."/>
            <person name="Paul Ross R."/>
            <person name="Yang R."/>
            <person name="Briner A.E."/>
            <person name="Felis G.E."/>
            <person name="de Vos W.M."/>
            <person name="Barrangou R."/>
            <person name="Klaenhammer T.R."/>
            <person name="Caufield P.W."/>
            <person name="Cui Y."/>
            <person name="Zhang H."/>
            <person name="O'Toole P.W."/>
        </authorList>
    </citation>
    <scope>NUCLEOTIDE SEQUENCE [LARGE SCALE GENOMIC DNA]</scope>
    <source>
        <strain evidence="1 2">DSM 19910</strain>
    </source>
</reference>
<dbReference type="STRING" id="1423731.FC81_GL000469"/>
<keyword evidence="2" id="KW-1185">Reference proteome</keyword>
<dbReference type="InterPro" id="IPR006439">
    <property type="entry name" value="HAD-SF_hydro_IA"/>
</dbReference>
<dbReference type="AlphaFoldDB" id="A0A0R1LWP6"/>
<sequence length="216" mass="24402">MNLDLVIFDMDGLVVDSEKVYFKANMLAAEALKMPYSFEYYRQYIGAGTEEMLKKMSRDYGSKQLVDEFIQLSQENVYHLVEEDGMPLKKGFRELSRYLKDNNINKALASSNNKKAIDYFLGKADLQTQFDYIVSTDDVAHAKPAPDIFNQAWAAAAKPAKQRTLVLEDSINGINAAINANIPAIMVPDLIKPSKQFRHKPLAILDDLAAVRSFIR</sequence>
<dbReference type="Pfam" id="PF13419">
    <property type="entry name" value="HAD_2"/>
    <property type="match status" value="1"/>
</dbReference>
<dbReference type="SUPFAM" id="SSF56784">
    <property type="entry name" value="HAD-like"/>
    <property type="match status" value="1"/>
</dbReference>
<dbReference type="OrthoDB" id="9797743at2"/>
<dbReference type="PANTHER" id="PTHR18901">
    <property type="entry name" value="2-DEOXYGLUCOSE-6-PHOSPHATE PHOSPHATASE 2"/>
    <property type="match status" value="1"/>
</dbReference>
<protein>
    <submittedName>
        <fullName evidence="1">HAD superfamily hydrolase</fullName>
    </submittedName>
</protein>
<proteinExistence type="predicted"/>
<dbReference type="NCBIfam" id="TIGR01509">
    <property type="entry name" value="HAD-SF-IA-v3"/>
    <property type="match status" value="1"/>
</dbReference>
<name>A0A0R1LWP6_9LACO</name>
<accession>A0A0R1LWP6</accession>
<dbReference type="PATRIC" id="fig|1423731.3.peg.483"/>
<dbReference type="Gene3D" id="3.40.50.1000">
    <property type="entry name" value="HAD superfamily/HAD-like"/>
    <property type="match status" value="1"/>
</dbReference>
<comment type="caution">
    <text evidence="1">The sequence shown here is derived from an EMBL/GenBank/DDBJ whole genome shotgun (WGS) entry which is preliminary data.</text>
</comment>
<dbReference type="Proteomes" id="UP000051621">
    <property type="component" value="Unassembled WGS sequence"/>
</dbReference>